<protein>
    <submittedName>
        <fullName evidence="10">ABC-type antimicrobial peptide transport system, permease component</fullName>
    </submittedName>
</protein>
<feature type="transmembrane region" description="Helical" evidence="7">
    <location>
        <begin position="30"/>
        <end position="50"/>
    </location>
</feature>
<evidence type="ECO:0000256" key="7">
    <source>
        <dbReference type="SAM" id="Phobius"/>
    </source>
</evidence>
<evidence type="ECO:0000256" key="5">
    <source>
        <dbReference type="ARBA" id="ARBA00023136"/>
    </source>
</evidence>
<feature type="transmembrane region" description="Helical" evidence="7">
    <location>
        <begin position="323"/>
        <end position="343"/>
    </location>
</feature>
<dbReference type="GO" id="GO:0005886">
    <property type="term" value="C:plasma membrane"/>
    <property type="evidence" value="ECO:0007669"/>
    <property type="project" value="UniProtKB-SubCell"/>
</dbReference>
<evidence type="ECO:0000256" key="3">
    <source>
        <dbReference type="ARBA" id="ARBA00022692"/>
    </source>
</evidence>
<dbReference type="Pfam" id="PF12704">
    <property type="entry name" value="MacB_PCD"/>
    <property type="match status" value="1"/>
</dbReference>
<evidence type="ECO:0000256" key="6">
    <source>
        <dbReference type="ARBA" id="ARBA00038076"/>
    </source>
</evidence>
<keyword evidence="3 7" id="KW-0812">Transmembrane</keyword>
<comment type="subcellular location">
    <subcellularLocation>
        <location evidence="1">Cell membrane</location>
        <topology evidence="1">Multi-pass membrane protein</topology>
    </subcellularLocation>
</comment>
<keyword evidence="5 7" id="KW-0472">Membrane</keyword>
<keyword evidence="4 7" id="KW-1133">Transmembrane helix</keyword>
<feature type="domain" description="ABC3 transporter permease C-terminal" evidence="8">
    <location>
        <begin position="281"/>
        <end position="392"/>
    </location>
</feature>
<gene>
    <name evidence="10" type="ORF">AVDCRST_MAG50-1336</name>
</gene>
<evidence type="ECO:0000259" key="8">
    <source>
        <dbReference type="Pfam" id="PF02687"/>
    </source>
</evidence>
<organism evidence="10">
    <name type="scientific">uncultured Acidimicrobiales bacterium</name>
    <dbReference type="NCBI Taxonomy" id="310071"/>
    <lineage>
        <taxon>Bacteria</taxon>
        <taxon>Bacillati</taxon>
        <taxon>Actinomycetota</taxon>
        <taxon>Acidimicrobiia</taxon>
        <taxon>Acidimicrobiales</taxon>
        <taxon>environmental samples</taxon>
    </lineage>
</organism>
<feature type="transmembrane region" description="Helical" evidence="7">
    <location>
        <begin position="277"/>
        <end position="302"/>
    </location>
</feature>
<dbReference type="PANTHER" id="PTHR30572">
    <property type="entry name" value="MEMBRANE COMPONENT OF TRANSPORTER-RELATED"/>
    <property type="match status" value="1"/>
</dbReference>
<dbReference type="Pfam" id="PF02687">
    <property type="entry name" value="FtsX"/>
    <property type="match status" value="1"/>
</dbReference>
<keyword evidence="2" id="KW-1003">Cell membrane</keyword>
<dbReference type="GO" id="GO:0022857">
    <property type="term" value="F:transmembrane transporter activity"/>
    <property type="evidence" value="ECO:0007669"/>
    <property type="project" value="TreeGrafter"/>
</dbReference>
<feature type="transmembrane region" description="Helical" evidence="7">
    <location>
        <begin position="363"/>
        <end position="383"/>
    </location>
</feature>
<evidence type="ECO:0000313" key="10">
    <source>
        <dbReference type="EMBL" id="CAA9236000.1"/>
    </source>
</evidence>
<dbReference type="EMBL" id="CADCTF010000070">
    <property type="protein sequence ID" value="CAA9236000.1"/>
    <property type="molecule type" value="Genomic_DNA"/>
</dbReference>
<name>A0A6J4HZK8_9ACTN</name>
<sequence>MSTPLAPSRLLASDVLGTGLVGLRAKRTRIVLTALGIAIGIAAMVAVLGISASSRSDLLAELDRLGTNLLQVEPGQSFLGEDAELPESAPAMIRRIEPVQAAAATRKVPDAAVRRTDRIPEEETGGISVVATEPSLAEVLGATLASGTFLNDATARYPSVVLGAVAAERLGITSVDGAPQVWLGGSWFQVVGILDEVPLAPDIDRSALIGYEVAEERFGIDSSASTVRVRTDPSQVDSVRSVLAATANPEAPNEVSVSRPSDALAAKAAADDALTALLLGLGAVALVVGGVGIANVMVISVLERRTEIGLRRALGATRRHIRLQFLVEAVLLAMTGGVVGVLLGATVTTGYAQMRGWAVDVPLVAILGGVASALAVGTAAGLYPAARAARLAPAEAVRPA</sequence>
<evidence type="ECO:0000256" key="1">
    <source>
        <dbReference type="ARBA" id="ARBA00004651"/>
    </source>
</evidence>
<accession>A0A6J4HZK8</accession>
<evidence type="ECO:0000256" key="2">
    <source>
        <dbReference type="ARBA" id="ARBA00022475"/>
    </source>
</evidence>
<dbReference type="PANTHER" id="PTHR30572:SF4">
    <property type="entry name" value="ABC TRANSPORTER PERMEASE YTRF"/>
    <property type="match status" value="1"/>
</dbReference>
<proteinExistence type="inferred from homology"/>
<reference evidence="10" key="1">
    <citation type="submission" date="2020-02" db="EMBL/GenBank/DDBJ databases">
        <authorList>
            <person name="Meier V. D."/>
        </authorList>
    </citation>
    <scope>NUCLEOTIDE SEQUENCE</scope>
    <source>
        <strain evidence="10">AVDCRST_MAG50</strain>
    </source>
</reference>
<evidence type="ECO:0000256" key="4">
    <source>
        <dbReference type="ARBA" id="ARBA00022989"/>
    </source>
</evidence>
<evidence type="ECO:0000259" key="9">
    <source>
        <dbReference type="Pfam" id="PF12704"/>
    </source>
</evidence>
<feature type="domain" description="MacB-like periplasmic core" evidence="9">
    <location>
        <begin position="31"/>
        <end position="241"/>
    </location>
</feature>
<dbReference type="InterPro" id="IPR003838">
    <property type="entry name" value="ABC3_permease_C"/>
</dbReference>
<dbReference type="AlphaFoldDB" id="A0A6J4HZK8"/>
<comment type="similarity">
    <text evidence="6">Belongs to the ABC-4 integral membrane protein family.</text>
</comment>
<dbReference type="InterPro" id="IPR050250">
    <property type="entry name" value="Macrolide_Exporter_MacB"/>
</dbReference>
<dbReference type="InterPro" id="IPR025857">
    <property type="entry name" value="MacB_PCD"/>
</dbReference>